<dbReference type="InterPro" id="IPR003163">
    <property type="entry name" value="Tscrpt_reg_HTH_APSES-type"/>
</dbReference>
<feature type="compositionally biased region" description="Polar residues" evidence="5">
    <location>
        <begin position="139"/>
        <end position="149"/>
    </location>
</feature>
<evidence type="ECO:0000256" key="4">
    <source>
        <dbReference type="SAM" id="Coils"/>
    </source>
</evidence>
<evidence type="ECO:0000256" key="3">
    <source>
        <dbReference type="PROSITE-ProRule" id="PRU00023"/>
    </source>
</evidence>
<keyword evidence="1" id="KW-0677">Repeat</keyword>
<dbReference type="GO" id="GO:0033309">
    <property type="term" value="C:SBF transcription complex"/>
    <property type="evidence" value="ECO:0007669"/>
    <property type="project" value="TreeGrafter"/>
</dbReference>
<evidence type="ECO:0000256" key="5">
    <source>
        <dbReference type="SAM" id="MobiDB-lite"/>
    </source>
</evidence>
<feature type="region of interest" description="Disordered" evidence="5">
    <location>
        <begin position="419"/>
        <end position="463"/>
    </location>
</feature>
<dbReference type="InterPro" id="IPR036887">
    <property type="entry name" value="HTH_APSES_sf"/>
</dbReference>
<sequence>MATPRIYTAVYSGVAVFEMVVKDIAIMRRRVDSHMNATQILKVAGIEKGKRTKILEREILPGEHEKVQGGYGKFQGTWIPLQRSIELAQRYEVYDIVKPMMEFDPATAGNIDEKRHVPTKEQSQSYDRQAQLKKKRDLAQSSASGPSILQQQEKQHHYHQHHHHLQQQQQHQHHHHQQQHQPPQQHWVPENNENTHTQKKARLVPTQPPTSESTVSDSSAQAKHRAILMSIFLSDDTGGVSDLLQTSGGIDLNMVLDEQGNTALHWAASLARFNTVEQLTKYGADINRQNYSGETPLMRCLAATNSFDRDCFRRLLKCLEGSLSVTDHKRRTVLHHTVITSGIHGRDLAALYYMHHLLRLLEKSPSSTTTQDKSPLLDLQDDQGDTALNIAARLDCTRMVELLLEAGADRFVENNLSLTPNDYITNNDNNQPPEPTNQNNEDTDQSLNVPPSTTLYAKRTTGSSHRGKEIVATVQKIVDALDEEYGDQLTKREAQLKETEEKLETTNQALETARKDLERRQEQSQLLAEGQQKVRNLKQALDAGWNELETLLQKENQPLDRTAVLQFDVNQDIDAMFGVDVDGGDDVDKQEDVLAKLKARVAAYTLNNDALQTHVDELHAETAEKETQCKRLIAACCNLPVDKIDELVEPLTLAIESDPPDLDLARVIGFMEKIRRQGAFPDGGSPSPTTEPLVNPPPPPAAAAASAASAANTANSPHHASSHDASTRNGNNVATTSHIRTSTQPLPINSP</sequence>
<dbReference type="PANTHER" id="PTHR43828">
    <property type="entry name" value="ASPARAGINASE"/>
    <property type="match status" value="1"/>
</dbReference>
<organism evidence="7 8">
    <name type="scientific">Absidia repens</name>
    <dbReference type="NCBI Taxonomy" id="90262"/>
    <lineage>
        <taxon>Eukaryota</taxon>
        <taxon>Fungi</taxon>
        <taxon>Fungi incertae sedis</taxon>
        <taxon>Mucoromycota</taxon>
        <taxon>Mucoromycotina</taxon>
        <taxon>Mucoromycetes</taxon>
        <taxon>Mucorales</taxon>
        <taxon>Cunninghamellaceae</taxon>
        <taxon>Absidia</taxon>
    </lineage>
</organism>
<dbReference type="SUPFAM" id="SSF54616">
    <property type="entry name" value="DNA-binding domain of Mlu1-box binding protein MBP1"/>
    <property type="match status" value="1"/>
</dbReference>
<feature type="domain" description="HTH APSES-type" evidence="6">
    <location>
        <begin position="6"/>
        <end position="114"/>
    </location>
</feature>
<dbReference type="Gene3D" id="1.25.40.20">
    <property type="entry name" value="Ankyrin repeat-containing domain"/>
    <property type="match status" value="1"/>
</dbReference>
<dbReference type="AlphaFoldDB" id="A0A1X2IIR6"/>
<dbReference type="OrthoDB" id="6718656at2759"/>
<feature type="compositionally biased region" description="Low complexity" evidence="5">
    <location>
        <begin position="702"/>
        <end position="719"/>
    </location>
</feature>
<dbReference type="SMART" id="SM01252">
    <property type="entry name" value="KilA-N"/>
    <property type="match status" value="1"/>
</dbReference>
<proteinExistence type="predicted"/>
<accession>A0A1X2IIR6</accession>
<feature type="repeat" description="ANK" evidence="3">
    <location>
        <begin position="259"/>
        <end position="291"/>
    </location>
</feature>
<evidence type="ECO:0000313" key="7">
    <source>
        <dbReference type="EMBL" id="ORZ17210.1"/>
    </source>
</evidence>
<keyword evidence="2 3" id="KW-0040">ANK repeat</keyword>
<feature type="repeat" description="ANK" evidence="3">
    <location>
        <begin position="383"/>
        <end position="415"/>
    </location>
</feature>
<keyword evidence="8" id="KW-1185">Reference proteome</keyword>
<evidence type="ECO:0000256" key="1">
    <source>
        <dbReference type="ARBA" id="ARBA00022737"/>
    </source>
</evidence>
<feature type="coiled-coil region" evidence="4">
    <location>
        <begin position="587"/>
        <end position="614"/>
    </location>
</feature>
<name>A0A1X2IIR6_9FUNG</name>
<evidence type="ECO:0000313" key="8">
    <source>
        <dbReference type="Proteomes" id="UP000193560"/>
    </source>
</evidence>
<dbReference type="PROSITE" id="PS51299">
    <property type="entry name" value="HTH_APSES"/>
    <property type="match status" value="1"/>
</dbReference>
<dbReference type="STRING" id="90262.A0A1X2IIR6"/>
<reference evidence="7 8" key="1">
    <citation type="submission" date="2016-07" db="EMBL/GenBank/DDBJ databases">
        <title>Pervasive Adenine N6-methylation of Active Genes in Fungi.</title>
        <authorList>
            <consortium name="DOE Joint Genome Institute"/>
            <person name="Mondo S.J."/>
            <person name="Dannebaum R.O."/>
            <person name="Kuo R.C."/>
            <person name="Labutti K."/>
            <person name="Haridas S."/>
            <person name="Kuo A."/>
            <person name="Salamov A."/>
            <person name="Ahrendt S.R."/>
            <person name="Lipzen A."/>
            <person name="Sullivan W."/>
            <person name="Andreopoulos W.B."/>
            <person name="Clum A."/>
            <person name="Lindquist E."/>
            <person name="Daum C."/>
            <person name="Ramamoorthy G.K."/>
            <person name="Gryganskyi A."/>
            <person name="Culley D."/>
            <person name="Magnuson J.K."/>
            <person name="James T.Y."/>
            <person name="O'Malley M.A."/>
            <person name="Stajich J.E."/>
            <person name="Spatafora J.W."/>
            <person name="Visel A."/>
            <person name="Grigoriev I.V."/>
        </authorList>
    </citation>
    <scope>NUCLEOTIDE SEQUENCE [LARGE SCALE GENOMIC DNA]</scope>
    <source>
        <strain evidence="7 8">NRRL 1336</strain>
    </source>
</reference>
<dbReference type="GO" id="GO:0001228">
    <property type="term" value="F:DNA-binding transcription activator activity, RNA polymerase II-specific"/>
    <property type="evidence" value="ECO:0007669"/>
    <property type="project" value="UniProtKB-ARBA"/>
</dbReference>
<dbReference type="Pfam" id="PF13637">
    <property type="entry name" value="Ank_4"/>
    <property type="match status" value="1"/>
</dbReference>
<dbReference type="InterPro" id="IPR018004">
    <property type="entry name" value="KilA/APSES_HTH"/>
</dbReference>
<protein>
    <recommendedName>
        <fullName evidence="6">HTH APSES-type domain-containing protein</fullName>
    </recommendedName>
</protein>
<dbReference type="FunFam" id="3.10.260.10:FF:000001">
    <property type="entry name" value="APSES transcription factor (MbpA)"/>
    <property type="match status" value="1"/>
</dbReference>
<evidence type="ECO:0000256" key="2">
    <source>
        <dbReference type="ARBA" id="ARBA00023043"/>
    </source>
</evidence>
<dbReference type="GO" id="GO:0030907">
    <property type="term" value="C:MBF transcription complex"/>
    <property type="evidence" value="ECO:0007669"/>
    <property type="project" value="TreeGrafter"/>
</dbReference>
<feature type="compositionally biased region" description="Polar residues" evidence="5">
    <location>
        <begin position="209"/>
        <end position="219"/>
    </location>
</feature>
<dbReference type="InterPro" id="IPR036770">
    <property type="entry name" value="Ankyrin_rpt-contain_sf"/>
</dbReference>
<gene>
    <name evidence="7" type="ORF">BCR42DRAFT_482449</name>
</gene>
<dbReference type="PROSITE" id="PS50088">
    <property type="entry name" value="ANK_REPEAT"/>
    <property type="match status" value="2"/>
</dbReference>
<dbReference type="Gene3D" id="3.10.260.10">
    <property type="entry name" value="Transcription regulator HTH, APSES-type DNA-binding domain"/>
    <property type="match status" value="1"/>
</dbReference>
<evidence type="ECO:0000259" key="6">
    <source>
        <dbReference type="PROSITE" id="PS51299"/>
    </source>
</evidence>
<dbReference type="GO" id="GO:0003677">
    <property type="term" value="F:DNA binding"/>
    <property type="evidence" value="ECO:0007669"/>
    <property type="project" value="InterPro"/>
</dbReference>
<dbReference type="Pfam" id="PF00023">
    <property type="entry name" value="Ank"/>
    <property type="match status" value="1"/>
</dbReference>
<feature type="compositionally biased region" description="Basic residues" evidence="5">
    <location>
        <begin position="156"/>
        <end position="178"/>
    </location>
</feature>
<feature type="region of interest" description="Disordered" evidence="5">
    <location>
        <begin position="107"/>
        <end position="219"/>
    </location>
</feature>
<feature type="compositionally biased region" description="Polar residues" evidence="5">
    <location>
        <begin position="727"/>
        <end position="751"/>
    </location>
</feature>
<dbReference type="InterPro" id="IPR002110">
    <property type="entry name" value="Ankyrin_rpt"/>
</dbReference>
<feature type="coiled-coil region" evidence="4">
    <location>
        <begin position="489"/>
        <end position="540"/>
    </location>
</feature>
<dbReference type="PANTHER" id="PTHR43828:SF3">
    <property type="entry name" value="CHROMO DOMAIN-CONTAINING PROTEIN"/>
    <property type="match status" value="1"/>
</dbReference>
<feature type="region of interest" description="Disordered" evidence="5">
    <location>
        <begin position="677"/>
        <end position="751"/>
    </location>
</feature>
<dbReference type="SUPFAM" id="SSF48403">
    <property type="entry name" value="Ankyrin repeat"/>
    <property type="match status" value="1"/>
</dbReference>
<dbReference type="Pfam" id="PF04383">
    <property type="entry name" value="KilA-N"/>
    <property type="match status" value="1"/>
</dbReference>
<feature type="compositionally biased region" description="Polar residues" evidence="5">
    <location>
        <begin position="445"/>
        <end position="463"/>
    </location>
</feature>
<comment type="caution">
    <text evidence="7">The sequence shown here is derived from an EMBL/GenBank/DDBJ whole genome shotgun (WGS) entry which is preliminary data.</text>
</comment>
<dbReference type="PROSITE" id="PS50297">
    <property type="entry name" value="ANK_REP_REGION"/>
    <property type="match status" value="2"/>
</dbReference>
<dbReference type="SMART" id="SM00248">
    <property type="entry name" value="ANK"/>
    <property type="match status" value="3"/>
</dbReference>
<dbReference type="Proteomes" id="UP000193560">
    <property type="component" value="Unassembled WGS sequence"/>
</dbReference>
<feature type="compositionally biased region" description="Low complexity" evidence="5">
    <location>
        <begin position="425"/>
        <end position="440"/>
    </location>
</feature>
<dbReference type="EMBL" id="MCGE01000010">
    <property type="protein sequence ID" value="ORZ17210.1"/>
    <property type="molecule type" value="Genomic_DNA"/>
</dbReference>
<keyword evidence="4" id="KW-0175">Coiled coil</keyword>
<dbReference type="InterPro" id="IPR051642">
    <property type="entry name" value="SWI6-like"/>
</dbReference>